<feature type="region of interest" description="Disordered" evidence="1">
    <location>
        <begin position="158"/>
        <end position="194"/>
    </location>
</feature>
<feature type="region of interest" description="Disordered" evidence="1">
    <location>
        <begin position="126"/>
        <end position="146"/>
    </location>
</feature>
<proteinExistence type="predicted"/>
<name>A0A4V1Q1E1_9AGAR</name>
<organism evidence="2 3">
    <name type="scientific">Candolleomyces aberdarensis</name>
    <dbReference type="NCBI Taxonomy" id="2316362"/>
    <lineage>
        <taxon>Eukaryota</taxon>
        <taxon>Fungi</taxon>
        <taxon>Dikarya</taxon>
        <taxon>Basidiomycota</taxon>
        <taxon>Agaricomycotina</taxon>
        <taxon>Agaricomycetes</taxon>
        <taxon>Agaricomycetidae</taxon>
        <taxon>Agaricales</taxon>
        <taxon>Agaricineae</taxon>
        <taxon>Psathyrellaceae</taxon>
        <taxon>Candolleomyces</taxon>
    </lineage>
</organism>
<comment type="caution">
    <text evidence="2">The sequence shown here is derived from an EMBL/GenBank/DDBJ whole genome shotgun (WGS) entry which is preliminary data.</text>
</comment>
<feature type="compositionally biased region" description="Basic and acidic residues" evidence="1">
    <location>
        <begin position="53"/>
        <end position="63"/>
    </location>
</feature>
<dbReference type="EMBL" id="SDEE01002104">
    <property type="protein sequence ID" value="RXW11268.1"/>
    <property type="molecule type" value="Genomic_DNA"/>
</dbReference>
<feature type="compositionally biased region" description="Basic and acidic residues" evidence="1">
    <location>
        <begin position="15"/>
        <end position="39"/>
    </location>
</feature>
<evidence type="ECO:0000313" key="2">
    <source>
        <dbReference type="EMBL" id="RXW11268.1"/>
    </source>
</evidence>
<feature type="region of interest" description="Disordered" evidence="1">
    <location>
        <begin position="1"/>
        <end position="96"/>
    </location>
</feature>
<feature type="compositionally biased region" description="Basic and acidic residues" evidence="1">
    <location>
        <begin position="79"/>
        <end position="96"/>
    </location>
</feature>
<reference evidence="2 3" key="1">
    <citation type="submission" date="2019-01" db="EMBL/GenBank/DDBJ databases">
        <title>Draft genome sequence of Psathyrella aberdarensis IHI B618.</title>
        <authorList>
            <person name="Buettner E."/>
            <person name="Kellner H."/>
        </authorList>
    </citation>
    <scope>NUCLEOTIDE SEQUENCE [LARGE SCALE GENOMIC DNA]</scope>
    <source>
        <strain evidence="2 3">IHI B618</strain>
    </source>
</reference>
<sequence length="249" mass="27222">MRRIKKVIYEEETDDGGKSMDVDNKPIDPQHKAIMKELESDPASDDEYTAVHAEADAESKSSRNLDNIELNDDEPDTVIEQKKGRKGKEGKNKKGAVTDHIHSLCDELSNSAWASLEVDYAGSKVQKLKGKAASKHSKSTKGYEGLKSNWDNNVILLPNSKRQASAASSGWSSSPPPPSDAEDEGLAQQLGGFGEDDDEIEHQALLTSSYKLKSIVKTEPIENATTIFRKVSKAAAKRPKFSSLPPTAR</sequence>
<evidence type="ECO:0000313" key="3">
    <source>
        <dbReference type="Proteomes" id="UP000290288"/>
    </source>
</evidence>
<dbReference type="AlphaFoldDB" id="A0A4V1Q1E1"/>
<feature type="compositionally biased region" description="Low complexity" evidence="1">
    <location>
        <begin position="164"/>
        <end position="173"/>
    </location>
</feature>
<gene>
    <name evidence="2" type="ORF">EST38_g14587</name>
</gene>
<keyword evidence="3" id="KW-1185">Reference proteome</keyword>
<protein>
    <submittedName>
        <fullName evidence="2">Uncharacterized protein</fullName>
    </submittedName>
</protein>
<feature type="compositionally biased region" description="Basic residues" evidence="1">
    <location>
        <begin position="126"/>
        <end position="139"/>
    </location>
</feature>
<dbReference type="Proteomes" id="UP000290288">
    <property type="component" value="Unassembled WGS sequence"/>
</dbReference>
<accession>A0A4V1Q1E1</accession>
<evidence type="ECO:0000256" key="1">
    <source>
        <dbReference type="SAM" id="MobiDB-lite"/>
    </source>
</evidence>